<dbReference type="InterPro" id="IPR011606">
    <property type="entry name" value="Brnchd-chn_aa_trnsp_permease"/>
</dbReference>
<comment type="caution">
    <text evidence="2">The sequence shown here is derived from an EMBL/GenBank/DDBJ whole genome shotgun (WGS) entry which is preliminary data.</text>
</comment>
<sequence>MQKSPGDGAFLLQGKTWKSAGLSSTVRVADVLQPPTDFRGSMERRCAAFGAVASYGRTCYGRHMSTWISDAKAPRSTWFLRGVRAAFSLPGLILISSFIGFAALAKDAGVTVAQAAFMTGTVWALPSMVVLVGAIASGAALPAAMFAVTLSAIRLMPMVMALAPEMRAGKTRQCVLYLLAHFVAVTSWVLAMERLKRVPPQMRTTYYAGLGGALVTTNVIVVTAVYAVADALPYAVSAALLMLTPMYFLTSLWGSARERAGHVAMVLGLVLGPVFHIVLPQIDLLVAGLIGGTVAYGLQLRRRKVRAA</sequence>
<feature type="transmembrane region" description="Helical" evidence="1">
    <location>
        <begin position="284"/>
        <end position="300"/>
    </location>
</feature>
<reference evidence="2 3" key="1">
    <citation type="submission" date="2023-08" db="EMBL/GenBank/DDBJ databases">
        <title>Implementing the SeqCode for naming new Mesorhizobium species isolated from Vachellia karroo root nodules.</title>
        <authorList>
            <person name="Van Lill M."/>
        </authorList>
    </citation>
    <scope>NUCLEOTIDE SEQUENCE [LARGE SCALE GENOMIC DNA]</scope>
    <source>
        <strain evidence="2 3">VK2B</strain>
    </source>
</reference>
<keyword evidence="1" id="KW-1133">Transmembrane helix</keyword>
<name>A0ABU4YHG4_9HYPH</name>
<keyword evidence="3" id="KW-1185">Reference proteome</keyword>
<feature type="transmembrane region" description="Helical" evidence="1">
    <location>
        <begin position="204"/>
        <end position="228"/>
    </location>
</feature>
<protein>
    <submittedName>
        <fullName evidence="2">AzlC family ABC transporter permease</fullName>
    </submittedName>
</protein>
<evidence type="ECO:0000313" key="2">
    <source>
        <dbReference type="EMBL" id="MDX8486372.1"/>
    </source>
</evidence>
<dbReference type="Pfam" id="PF03591">
    <property type="entry name" value="AzlC"/>
    <property type="match status" value="1"/>
</dbReference>
<keyword evidence="1" id="KW-0812">Transmembrane</keyword>
<feature type="transmembrane region" description="Helical" evidence="1">
    <location>
        <begin position="175"/>
        <end position="192"/>
    </location>
</feature>
<dbReference type="RefSeq" id="WP_320295716.1">
    <property type="nucleotide sequence ID" value="NZ_JAVIIU010000005.1"/>
</dbReference>
<accession>A0ABU4YHG4</accession>
<feature type="transmembrane region" description="Helical" evidence="1">
    <location>
        <begin position="234"/>
        <end position="253"/>
    </location>
</feature>
<evidence type="ECO:0000256" key="1">
    <source>
        <dbReference type="SAM" id="Phobius"/>
    </source>
</evidence>
<gene>
    <name evidence="2" type="ORF">RFM52_14285</name>
</gene>
<dbReference type="EMBL" id="JAVIIV010000008">
    <property type="protein sequence ID" value="MDX8486372.1"/>
    <property type="molecule type" value="Genomic_DNA"/>
</dbReference>
<dbReference type="Proteomes" id="UP001280156">
    <property type="component" value="Unassembled WGS sequence"/>
</dbReference>
<evidence type="ECO:0000313" key="3">
    <source>
        <dbReference type="Proteomes" id="UP001280156"/>
    </source>
</evidence>
<proteinExistence type="predicted"/>
<keyword evidence="1" id="KW-0472">Membrane</keyword>
<feature type="transmembrane region" description="Helical" evidence="1">
    <location>
        <begin position="85"/>
        <end position="105"/>
    </location>
</feature>
<organism evidence="2 3">
    <name type="scientific">Mesorhizobium humile</name>
    <dbReference type="NCBI Taxonomy" id="3072313"/>
    <lineage>
        <taxon>Bacteria</taxon>
        <taxon>Pseudomonadati</taxon>
        <taxon>Pseudomonadota</taxon>
        <taxon>Alphaproteobacteria</taxon>
        <taxon>Hyphomicrobiales</taxon>
        <taxon>Phyllobacteriaceae</taxon>
        <taxon>Mesorhizobium</taxon>
    </lineage>
</organism>